<evidence type="ECO:0000313" key="4">
    <source>
        <dbReference type="Proteomes" id="UP000382577"/>
    </source>
</evidence>
<reference evidence="3 4" key="1">
    <citation type="submission" date="2019-08" db="EMBL/GenBank/DDBJ databases">
        <authorList>
            <person name="Peeters C."/>
        </authorList>
    </citation>
    <scope>NUCLEOTIDE SEQUENCE [LARGE SCALE GENOMIC DNA]</scope>
    <source>
        <strain evidence="3 4">LMG 31113</strain>
    </source>
</reference>
<dbReference type="AlphaFoldDB" id="A0A5E4XHJ7"/>
<evidence type="ECO:0000256" key="1">
    <source>
        <dbReference type="SAM" id="MobiDB-lite"/>
    </source>
</evidence>
<dbReference type="Proteomes" id="UP000382577">
    <property type="component" value="Unassembled WGS sequence"/>
</dbReference>
<protein>
    <recommendedName>
        <fullName evidence="2">HTH cro/C1-type domain-containing protein</fullName>
    </recommendedName>
</protein>
<organism evidence="3 4">
    <name type="scientific">Pandoraea fibrosis</name>
    <dbReference type="NCBI Taxonomy" id="1891094"/>
    <lineage>
        <taxon>Bacteria</taxon>
        <taxon>Pseudomonadati</taxon>
        <taxon>Pseudomonadota</taxon>
        <taxon>Betaproteobacteria</taxon>
        <taxon>Burkholderiales</taxon>
        <taxon>Burkholderiaceae</taxon>
        <taxon>Pandoraea</taxon>
    </lineage>
</organism>
<dbReference type="PROSITE" id="PS50943">
    <property type="entry name" value="HTH_CROC1"/>
    <property type="match status" value="1"/>
</dbReference>
<feature type="region of interest" description="Disordered" evidence="1">
    <location>
        <begin position="98"/>
        <end position="122"/>
    </location>
</feature>
<feature type="domain" description="HTH cro/C1-type" evidence="2">
    <location>
        <begin position="54"/>
        <end position="93"/>
    </location>
</feature>
<sequence>MGYLRESAKVVSLIDLITLRESNQMPAPHTDDDLFGVFYERLTSATGPKLYAWASEVGLPKGVVQSIEQRHSIPKAEGLLQISRATGRSVDWLLGQADASGHDRKGSKGKQSRASQKRAATPSPINQDTLAQILVAIEEFLQERGATVDPTAKARYVAFLYQYFAEREGQRVDAYVHDFLSAAAA</sequence>
<evidence type="ECO:0000313" key="3">
    <source>
        <dbReference type="EMBL" id="VVE35702.1"/>
    </source>
</evidence>
<accession>A0A5E4XHJ7</accession>
<dbReference type="InterPro" id="IPR001387">
    <property type="entry name" value="Cro/C1-type_HTH"/>
</dbReference>
<name>A0A5E4XHJ7_9BURK</name>
<evidence type="ECO:0000259" key="2">
    <source>
        <dbReference type="PROSITE" id="PS50943"/>
    </source>
</evidence>
<dbReference type="EMBL" id="CABPRW010000009">
    <property type="protein sequence ID" value="VVE35702.1"/>
    <property type="molecule type" value="Genomic_DNA"/>
</dbReference>
<proteinExistence type="predicted"/>
<gene>
    <name evidence="3" type="ORF">PFI31113_03850</name>
</gene>